<accession>A0ABR2YUF3</accession>
<organism evidence="1 2">
    <name type="scientific">Coccomyxa subellipsoidea</name>
    <dbReference type="NCBI Taxonomy" id="248742"/>
    <lineage>
        <taxon>Eukaryota</taxon>
        <taxon>Viridiplantae</taxon>
        <taxon>Chlorophyta</taxon>
        <taxon>core chlorophytes</taxon>
        <taxon>Trebouxiophyceae</taxon>
        <taxon>Trebouxiophyceae incertae sedis</taxon>
        <taxon>Coccomyxaceae</taxon>
        <taxon>Coccomyxa</taxon>
    </lineage>
</organism>
<sequence>MREKKLCTAYGNFACKGDYWDEGEEGGAEDARGEATEAINMTSAYDKLLKEDTPGVRYRRVRSLVKIVRVGISSPLPPASAMASSSPTCGYGL</sequence>
<evidence type="ECO:0000313" key="1">
    <source>
        <dbReference type="EMBL" id="KAK9915306.1"/>
    </source>
</evidence>
<protein>
    <submittedName>
        <fullName evidence="1">Uncharacterized protein</fullName>
    </submittedName>
</protein>
<dbReference type="Proteomes" id="UP001491310">
    <property type="component" value="Unassembled WGS sequence"/>
</dbReference>
<reference evidence="1 2" key="1">
    <citation type="journal article" date="2024" name="Nat. Commun.">
        <title>Phylogenomics reveals the evolutionary origins of lichenization in chlorophyte algae.</title>
        <authorList>
            <person name="Puginier C."/>
            <person name="Libourel C."/>
            <person name="Otte J."/>
            <person name="Skaloud P."/>
            <person name="Haon M."/>
            <person name="Grisel S."/>
            <person name="Petersen M."/>
            <person name="Berrin J.G."/>
            <person name="Delaux P.M."/>
            <person name="Dal Grande F."/>
            <person name="Keller J."/>
        </authorList>
    </citation>
    <scope>NUCLEOTIDE SEQUENCE [LARGE SCALE GENOMIC DNA]</scope>
    <source>
        <strain evidence="1 2">SAG 216-7</strain>
    </source>
</reference>
<dbReference type="EMBL" id="JALJOT010000005">
    <property type="protein sequence ID" value="KAK9915306.1"/>
    <property type="molecule type" value="Genomic_DNA"/>
</dbReference>
<gene>
    <name evidence="1" type="ORF">WJX75_007332</name>
</gene>
<evidence type="ECO:0000313" key="2">
    <source>
        <dbReference type="Proteomes" id="UP001491310"/>
    </source>
</evidence>
<comment type="caution">
    <text evidence="1">The sequence shown here is derived from an EMBL/GenBank/DDBJ whole genome shotgun (WGS) entry which is preliminary data.</text>
</comment>
<proteinExistence type="predicted"/>
<keyword evidence="2" id="KW-1185">Reference proteome</keyword>
<name>A0ABR2YUF3_9CHLO</name>